<accession>A0A381U6J2</accession>
<reference evidence="1" key="1">
    <citation type="submission" date="2018-05" db="EMBL/GenBank/DDBJ databases">
        <authorList>
            <person name="Lanie J.A."/>
            <person name="Ng W.-L."/>
            <person name="Kazmierczak K.M."/>
            <person name="Andrzejewski T.M."/>
            <person name="Davidsen T.M."/>
            <person name="Wayne K.J."/>
            <person name="Tettelin H."/>
            <person name="Glass J.I."/>
            <person name="Rusch D."/>
            <person name="Podicherti R."/>
            <person name="Tsui H.-C.T."/>
            <person name="Winkler M.E."/>
        </authorList>
    </citation>
    <scope>NUCLEOTIDE SEQUENCE</scope>
</reference>
<dbReference type="AlphaFoldDB" id="A0A381U6J2"/>
<gene>
    <name evidence="1" type="ORF">METZ01_LOCUS76478</name>
</gene>
<name>A0A381U6J2_9ZZZZ</name>
<evidence type="ECO:0000313" key="1">
    <source>
        <dbReference type="EMBL" id="SVA23624.1"/>
    </source>
</evidence>
<organism evidence="1">
    <name type="scientific">marine metagenome</name>
    <dbReference type="NCBI Taxonomy" id="408172"/>
    <lineage>
        <taxon>unclassified sequences</taxon>
        <taxon>metagenomes</taxon>
        <taxon>ecological metagenomes</taxon>
    </lineage>
</organism>
<protein>
    <submittedName>
        <fullName evidence="1">Uncharacterized protein</fullName>
    </submittedName>
</protein>
<dbReference type="EMBL" id="UINC01005800">
    <property type="protein sequence ID" value="SVA23624.1"/>
    <property type="molecule type" value="Genomic_DNA"/>
</dbReference>
<sequence>MRENSVTASEKQNALPGIYHFGQCELLNSRFRGNCKQVWHFDF</sequence>
<proteinExistence type="predicted"/>